<dbReference type="InterPro" id="IPR028009">
    <property type="entry name" value="ESCO_Acetyltransf_dom"/>
</dbReference>
<evidence type="ECO:0000256" key="12">
    <source>
        <dbReference type="SAM" id="MobiDB-lite"/>
    </source>
</evidence>
<sequence>MRTTPNKTGKNVRPAKKYTQSRLAVGSSPSKFVKCPKCEMPYSPNSTRDIAAHKSFHDLVLKGRKWQKKWGVAVLPASNEITSSIHSSHITEGIFKVRPDNLQEVNAMMEIMTMVNNELHAPQDENTFWMEEDITGAAFVYVKGDRAVGAVTMEGLDDTRGRWMIYRSQKIVPKVLPKFELGISRIWVCRTQRGKNIATKLLEAARANTIKDRVVSKQFVAWSQPTDAGGKLASKYNSVKHKSGELLLPCYI</sequence>
<evidence type="ECO:0000313" key="15">
    <source>
        <dbReference type="Proteomes" id="UP001377567"/>
    </source>
</evidence>
<keyword evidence="4" id="KW-0808">Transferase</keyword>
<comment type="subcellular location">
    <subcellularLocation>
        <location evidence="1">Nucleus</location>
    </subcellularLocation>
</comment>
<evidence type="ECO:0000256" key="1">
    <source>
        <dbReference type="ARBA" id="ARBA00004123"/>
    </source>
</evidence>
<reference evidence="14 15" key="1">
    <citation type="journal article" date="2023" name="Elife">
        <title>Identification of key yeast species and microbe-microbe interactions impacting larval growth of Drosophila in the wild.</title>
        <authorList>
            <person name="Mure A."/>
            <person name="Sugiura Y."/>
            <person name="Maeda R."/>
            <person name="Honda K."/>
            <person name="Sakurai N."/>
            <person name="Takahashi Y."/>
            <person name="Watada M."/>
            <person name="Katoh T."/>
            <person name="Gotoh A."/>
            <person name="Gotoh Y."/>
            <person name="Taniguchi I."/>
            <person name="Nakamura K."/>
            <person name="Hayashi T."/>
            <person name="Katayama T."/>
            <person name="Uemura T."/>
            <person name="Hattori Y."/>
        </authorList>
    </citation>
    <scope>NUCLEOTIDE SEQUENCE [LARGE SCALE GENOMIC DNA]</scope>
    <source>
        <strain evidence="14 15">KH-74</strain>
    </source>
</reference>
<dbReference type="SUPFAM" id="SSF55729">
    <property type="entry name" value="Acyl-CoA N-acyltransferases (Nat)"/>
    <property type="match status" value="1"/>
</dbReference>
<evidence type="ECO:0000256" key="7">
    <source>
        <dbReference type="ARBA" id="ARBA00022833"/>
    </source>
</evidence>
<accession>A0AAV5RTB9</accession>
<dbReference type="PROSITE" id="PS51186">
    <property type="entry name" value="GNAT"/>
    <property type="match status" value="1"/>
</dbReference>
<dbReference type="PANTHER" id="PTHR45884">
    <property type="entry name" value="N-ACETYLTRANSFERASE ECO"/>
    <property type="match status" value="1"/>
</dbReference>
<evidence type="ECO:0000256" key="6">
    <source>
        <dbReference type="ARBA" id="ARBA00022771"/>
    </source>
</evidence>
<comment type="similarity">
    <text evidence="2">Belongs to the acetyltransferase family. ECO subfamily.</text>
</comment>
<feature type="region of interest" description="Disordered" evidence="12">
    <location>
        <begin position="1"/>
        <end position="23"/>
    </location>
</feature>
<comment type="caution">
    <text evidence="14">The sequence shown here is derived from an EMBL/GenBank/DDBJ whole genome shotgun (WGS) entry which is preliminary data.</text>
</comment>
<evidence type="ECO:0000256" key="8">
    <source>
        <dbReference type="ARBA" id="ARBA00023242"/>
    </source>
</evidence>
<dbReference type="InterPro" id="IPR000182">
    <property type="entry name" value="GNAT_dom"/>
</dbReference>
<dbReference type="InterPro" id="IPR016181">
    <property type="entry name" value="Acyl_CoA_acyltransferase"/>
</dbReference>
<dbReference type="Proteomes" id="UP001377567">
    <property type="component" value="Unassembled WGS sequence"/>
</dbReference>
<organism evidence="14 15">
    <name type="scientific">Maudiozyma humilis</name>
    <name type="common">Sour dough yeast</name>
    <name type="synonym">Kazachstania humilis</name>
    <dbReference type="NCBI Taxonomy" id="51915"/>
    <lineage>
        <taxon>Eukaryota</taxon>
        <taxon>Fungi</taxon>
        <taxon>Dikarya</taxon>
        <taxon>Ascomycota</taxon>
        <taxon>Saccharomycotina</taxon>
        <taxon>Saccharomycetes</taxon>
        <taxon>Saccharomycetales</taxon>
        <taxon>Saccharomycetaceae</taxon>
        <taxon>Maudiozyma</taxon>
    </lineage>
</organism>
<dbReference type="InterPro" id="IPR028005">
    <property type="entry name" value="AcTrfase_ESCO_Znf_dom"/>
</dbReference>
<dbReference type="Gene3D" id="3.40.630.30">
    <property type="match status" value="1"/>
</dbReference>
<dbReference type="EMBL" id="BTGD01000003">
    <property type="protein sequence ID" value="GMM54781.1"/>
    <property type="molecule type" value="Genomic_DNA"/>
</dbReference>
<keyword evidence="8" id="KW-0539">Nucleus</keyword>
<protein>
    <recommendedName>
        <fullName evidence="3">N-acetyltransferase ECO1</fullName>
    </recommendedName>
    <alternativeName>
        <fullName evidence="11">Establishment of cohesion protein 1</fullName>
    </alternativeName>
</protein>
<dbReference type="GO" id="GO:0007064">
    <property type="term" value="P:mitotic sister chromatid cohesion"/>
    <property type="evidence" value="ECO:0007669"/>
    <property type="project" value="TreeGrafter"/>
</dbReference>
<dbReference type="PANTHER" id="PTHR45884:SF2">
    <property type="entry name" value="N-ACETYLTRANSFERASE ECO"/>
    <property type="match status" value="1"/>
</dbReference>
<dbReference type="Pfam" id="PF13878">
    <property type="entry name" value="zf-C2H2_3"/>
    <property type="match status" value="1"/>
</dbReference>
<gene>
    <name evidence="14" type="ORF">DAKH74_013970</name>
</gene>
<keyword evidence="6" id="KW-0863">Zinc-finger</keyword>
<evidence type="ECO:0000256" key="2">
    <source>
        <dbReference type="ARBA" id="ARBA00005816"/>
    </source>
</evidence>
<dbReference type="AlphaFoldDB" id="A0AAV5RTB9"/>
<proteinExistence type="inferred from homology"/>
<name>A0AAV5RTB9_MAUHU</name>
<dbReference type="GO" id="GO:0000785">
    <property type="term" value="C:chromatin"/>
    <property type="evidence" value="ECO:0007669"/>
    <property type="project" value="TreeGrafter"/>
</dbReference>
<keyword evidence="9" id="KW-0131">Cell cycle</keyword>
<keyword evidence="7" id="KW-0862">Zinc</keyword>
<dbReference type="GO" id="GO:0005634">
    <property type="term" value="C:nucleus"/>
    <property type="evidence" value="ECO:0007669"/>
    <property type="project" value="UniProtKB-SubCell"/>
</dbReference>
<evidence type="ECO:0000313" key="14">
    <source>
        <dbReference type="EMBL" id="GMM54781.1"/>
    </source>
</evidence>
<evidence type="ECO:0000256" key="10">
    <source>
        <dbReference type="ARBA" id="ARBA00023315"/>
    </source>
</evidence>
<dbReference type="Pfam" id="PF13880">
    <property type="entry name" value="Acetyltransf_13"/>
    <property type="match status" value="1"/>
</dbReference>
<feature type="domain" description="N-acetyltransferase" evidence="13">
    <location>
        <begin position="95"/>
        <end position="252"/>
    </location>
</feature>
<dbReference type="GO" id="GO:0008270">
    <property type="term" value="F:zinc ion binding"/>
    <property type="evidence" value="ECO:0007669"/>
    <property type="project" value="UniProtKB-KW"/>
</dbReference>
<evidence type="ECO:0000256" key="5">
    <source>
        <dbReference type="ARBA" id="ARBA00022723"/>
    </source>
</evidence>
<keyword evidence="15" id="KW-1185">Reference proteome</keyword>
<evidence type="ECO:0000256" key="3">
    <source>
        <dbReference type="ARBA" id="ARBA00022043"/>
    </source>
</evidence>
<evidence type="ECO:0000256" key="9">
    <source>
        <dbReference type="ARBA" id="ARBA00023306"/>
    </source>
</evidence>
<evidence type="ECO:0000256" key="4">
    <source>
        <dbReference type="ARBA" id="ARBA00022679"/>
    </source>
</evidence>
<dbReference type="GO" id="GO:0061733">
    <property type="term" value="F:protein-lysine-acetyltransferase activity"/>
    <property type="evidence" value="ECO:0007669"/>
    <property type="project" value="TreeGrafter"/>
</dbReference>
<keyword evidence="5" id="KW-0479">Metal-binding</keyword>
<keyword evidence="10" id="KW-0012">Acyltransferase</keyword>
<evidence type="ECO:0000259" key="13">
    <source>
        <dbReference type="PROSITE" id="PS51186"/>
    </source>
</evidence>
<evidence type="ECO:0000256" key="11">
    <source>
        <dbReference type="ARBA" id="ARBA00032212"/>
    </source>
</evidence>